<dbReference type="PROSITE" id="PS00138">
    <property type="entry name" value="SUBTILASE_SER"/>
    <property type="match status" value="1"/>
</dbReference>
<accession>A0A0W0VU76</accession>
<name>A0A0W0VU76_9GAMM</name>
<dbReference type="Proteomes" id="UP000054869">
    <property type="component" value="Unassembled WGS sequence"/>
</dbReference>
<dbReference type="PATRIC" id="fig|45067.4.peg.558"/>
<dbReference type="PROSITE" id="PS51892">
    <property type="entry name" value="SUBTILASE"/>
    <property type="match status" value="1"/>
</dbReference>
<dbReference type="InterPro" id="IPR036852">
    <property type="entry name" value="Peptidase_S8/S53_dom_sf"/>
</dbReference>
<keyword evidence="4 5" id="KW-0720">Serine protease</keyword>
<feature type="active site" description="Charge relay system" evidence="5">
    <location>
        <position position="169"/>
    </location>
</feature>
<evidence type="ECO:0000256" key="3">
    <source>
        <dbReference type="ARBA" id="ARBA00022801"/>
    </source>
</evidence>
<dbReference type="PANTHER" id="PTHR43806">
    <property type="entry name" value="PEPTIDASE S8"/>
    <property type="match status" value="1"/>
</dbReference>
<keyword evidence="2 5" id="KW-0645">Protease</keyword>
<dbReference type="Pfam" id="PF00082">
    <property type="entry name" value="Peptidase_S8"/>
    <property type="match status" value="1"/>
</dbReference>
<dbReference type="GO" id="GO:0006508">
    <property type="term" value="P:proteolysis"/>
    <property type="evidence" value="ECO:0007669"/>
    <property type="project" value="UniProtKB-KW"/>
</dbReference>
<dbReference type="InterPro" id="IPR023828">
    <property type="entry name" value="Peptidase_S8_Ser-AS"/>
</dbReference>
<feature type="signal peptide" evidence="7">
    <location>
        <begin position="1"/>
        <end position="21"/>
    </location>
</feature>
<evidence type="ECO:0000256" key="1">
    <source>
        <dbReference type="ARBA" id="ARBA00011073"/>
    </source>
</evidence>
<evidence type="ECO:0000256" key="5">
    <source>
        <dbReference type="PROSITE-ProRule" id="PRU01240"/>
    </source>
</evidence>
<dbReference type="InterPro" id="IPR022398">
    <property type="entry name" value="Peptidase_S8_His-AS"/>
</dbReference>
<proteinExistence type="inferred from homology"/>
<keyword evidence="3 5" id="KW-0378">Hydrolase</keyword>
<evidence type="ECO:0000259" key="8">
    <source>
        <dbReference type="Pfam" id="PF00082"/>
    </source>
</evidence>
<dbReference type="InterPro" id="IPR015500">
    <property type="entry name" value="Peptidase_S8_subtilisin-rel"/>
</dbReference>
<dbReference type="OrthoDB" id="9790784at2"/>
<organism evidence="9 10">
    <name type="scientific">Legionella lansingensis</name>
    <dbReference type="NCBI Taxonomy" id="45067"/>
    <lineage>
        <taxon>Bacteria</taxon>
        <taxon>Pseudomonadati</taxon>
        <taxon>Pseudomonadota</taxon>
        <taxon>Gammaproteobacteria</taxon>
        <taxon>Legionellales</taxon>
        <taxon>Legionellaceae</taxon>
        <taxon>Legionella</taxon>
    </lineage>
</organism>
<dbReference type="Gene3D" id="3.40.50.200">
    <property type="entry name" value="Peptidase S8/S53 domain"/>
    <property type="match status" value="1"/>
</dbReference>
<sequence length="558" mass="59838">MHCKSGVVGLTFLILGQAAMANDDTIRVIVKYKEPVSTLTALQTQLSKSTHLAIQALTPMAGGAYVVSFSIRGAQQSKNGVSTLDSVLQDLRKNEHVAYAVEDRVGRIQPLPTLKIEDLADKLLSHDTQWDEFAAPGGIMLESAPYRHDGAWAHTTGKSAKPIVIAVLDTGVALNDSLVNNLVKDKQDNVWGWNFAANNRDISDETASYHGTHVAGTIAGYGDVMLGVGEDLKILPVKIPDGSGMFYESQVINAIYWSVGGEVPGVPNNPYPAKVLNMSFGVDERPGKEIDHCDEALQEALFYAREQGAVIAVAAGNDNRWEHYNAPAVCNGTIKVASTGPAGLRAYYSNYGPTVSFAAPGGDLRYGRKGGILSTVNPGGGYLNSGFDFYQGTSMASPHVAGVAGLIFAVRDGRISPESVEQILYATTHAFGKTADENKSCVGKKPCGHGILDAENAIKATMADYDLIISAPRITQLPKEPCRQKGAQSVITVEQAGQEVRWITSKTFCGGDVIVKPVQLTTKTGQIIADYGVMSYRLDDTRFKRCEIIGFDGIGCYL</sequence>
<feature type="active site" description="Charge relay system" evidence="5">
    <location>
        <position position="394"/>
    </location>
</feature>
<feature type="domain" description="Peptidase S8/S53" evidence="8">
    <location>
        <begin position="162"/>
        <end position="429"/>
    </location>
</feature>
<evidence type="ECO:0000256" key="2">
    <source>
        <dbReference type="ARBA" id="ARBA00022670"/>
    </source>
</evidence>
<comment type="caution">
    <text evidence="9">The sequence shown here is derived from an EMBL/GenBank/DDBJ whole genome shotgun (WGS) entry which is preliminary data.</text>
</comment>
<dbReference type="InterPro" id="IPR050131">
    <property type="entry name" value="Peptidase_S8_subtilisin-like"/>
</dbReference>
<keyword evidence="9" id="KW-0482">Metalloprotease</keyword>
<gene>
    <name evidence="9" type="ORF">Llan_0532</name>
</gene>
<dbReference type="PROSITE" id="PS00136">
    <property type="entry name" value="SUBTILASE_ASP"/>
    <property type="match status" value="1"/>
</dbReference>
<dbReference type="PANTHER" id="PTHR43806:SF11">
    <property type="entry name" value="CEREVISIN-RELATED"/>
    <property type="match status" value="1"/>
</dbReference>
<feature type="active site" description="Charge relay system" evidence="5">
    <location>
        <position position="210"/>
    </location>
</feature>
<evidence type="ECO:0000313" key="9">
    <source>
        <dbReference type="EMBL" id="KTD23751.1"/>
    </source>
</evidence>
<feature type="chain" id="PRO_5006915075" evidence="7">
    <location>
        <begin position="22"/>
        <end position="558"/>
    </location>
</feature>
<dbReference type="InterPro" id="IPR023827">
    <property type="entry name" value="Peptidase_S8_Asp-AS"/>
</dbReference>
<reference evidence="9 10" key="1">
    <citation type="submission" date="2015-11" db="EMBL/GenBank/DDBJ databases">
        <title>Genomic analysis of 38 Legionella species identifies large and diverse effector repertoires.</title>
        <authorList>
            <person name="Burstein D."/>
            <person name="Amaro F."/>
            <person name="Zusman T."/>
            <person name="Lifshitz Z."/>
            <person name="Cohen O."/>
            <person name="Gilbert J.A."/>
            <person name="Pupko T."/>
            <person name="Shuman H.A."/>
            <person name="Segal G."/>
        </authorList>
    </citation>
    <scope>NUCLEOTIDE SEQUENCE [LARGE SCALE GENOMIC DNA]</scope>
    <source>
        <strain evidence="9 10">ATCC 49751</strain>
    </source>
</reference>
<protein>
    <submittedName>
        <fullName evidence="9">Serine metalloprotease</fullName>
    </submittedName>
</protein>
<evidence type="ECO:0000256" key="4">
    <source>
        <dbReference type="ARBA" id="ARBA00022825"/>
    </source>
</evidence>
<dbReference type="InterPro" id="IPR000209">
    <property type="entry name" value="Peptidase_S8/S53_dom"/>
</dbReference>
<comment type="similarity">
    <text evidence="1 5 6">Belongs to the peptidase S8 family.</text>
</comment>
<dbReference type="SUPFAM" id="SSF52743">
    <property type="entry name" value="Subtilisin-like"/>
    <property type="match status" value="1"/>
</dbReference>
<evidence type="ECO:0000256" key="6">
    <source>
        <dbReference type="RuleBase" id="RU003355"/>
    </source>
</evidence>
<dbReference type="GO" id="GO:0008237">
    <property type="term" value="F:metallopeptidase activity"/>
    <property type="evidence" value="ECO:0007669"/>
    <property type="project" value="UniProtKB-KW"/>
</dbReference>
<evidence type="ECO:0000256" key="7">
    <source>
        <dbReference type="SAM" id="SignalP"/>
    </source>
</evidence>
<dbReference type="EMBL" id="LNYI01000011">
    <property type="protein sequence ID" value="KTD23751.1"/>
    <property type="molecule type" value="Genomic_DNA"/>
</dbReference>
<dbReference type="GO" id="GO:0004252">
    <property type="term" value="F:serine-type endopeptidase activity"/>
    <property type="evidence" value="ECO:0007669"/>
    <property type="project" value="UniProtKB-UniRule"/>
</dbReference>
<keyword evidence="7" id="KW-0732">Signal</keyword>
<dbReference type="RefSeq" id="WP_028372247.1">
    <property type="nucleotide sequence ID" value="NZ_CAAAJD010000001.1"/>
</dbReference>
<dbReference type="PRINTS" id="PR00723">
    <property type="entry name" value="SUBTILISIN"/>
</dbReference>
<keyword evidence="10" id="KW-1185">Reference proteome</keyword>
<dbReference type="STRING" id="45067.Llan_0532"/>
<evidence type="ECO:0000313" key="10">
    <source>
        <dbReference type="Proteomes" id="UP000054869"/>
    </source>
</evidence>
<dbReference type="AlphaFoldDB" id="A0A0W0VU76"/>
<dbReference type="PROSITE" id="PS00137">
    <property type="entry name" value="SUBTILASE_HIS"/>
    <property type="match status" value="1"/>
</dbReference>
<dbReference type="eggNOG" id="COG1404">
    <property type="taxonomic scope" value="Bacteria"/>
</dbReference>